<feature type="signal peptide" evidence="1">
    <location>
        <begin position="1"/>
        <end position="22"/>
    </location>
</feature>
<name>A0ABT4BS74_9FIRM</name>
<evidence type="ECO:0000313" key="3">
    <source>
        <dbReference type="Proteomes" id="UP001082703"/>
    </source>
</evidence>
<evidence type="ECO:0008006" key="4">
    <source>
        <dbReference type="Google" id="ProtNLM"/>
    </source>
</evidence>
<evidence type="ECO:0000256" key="1">
    <source>
        <dbReference type="SAM" id="SignalP"/>
    </source>
</evidence>
<dbReference type="Proteomes" id="UP001082703">
    <property type="component" value="Unassembled WGS sequence"/>
</dbReference>
<keyword evidence="1" id="KW-0732">Signal</keyword>
<evidence type="ECO:0000313" key="2">
    <source>
        <dbReference type="EMBL" id="MCY1713749.1"/>
    </source>
</evidence>
<dbReference type="RefSeq" id="WP_268057769.1">
    <property type="nucleotide sequence ID" value="NZ_JAPOHA010000004.1"/>
</dbReference>
<comment type="caution">
    <text evidence="2">The sequence shown here is derived from an EMBL/GenBank/DDBJ whole genome shotgun (WGS) entry which is preliminary data.</text>
</comment>
<dbReference type="EMBL" id="JAPOHA010000004">
    <property type="protein sequence ID" value="MCY1713749.1"/>
    <property type="molecule type" value="Genomic_DNA"/>
</dbReference>
<protein>
    <recommendedName>
        <fullName evidence="4">ABC transporter substrate-binding protein</fullName>
    </recommendedName>
</protein>
<gene>
    <name evidence="2" type="ORF">OUY18_05705</name>
</gene>
<accession>A0ABT4BS74</accession>
<proteinExistence type="predicted"/>
<organism evidence="2 3">
    <name type="scientific">Caproiciproducens galactitolivorans</name>
    <dbReference type="NCBI Taxonomy" id="642589"/>
    <lineage>
        <taxon>Bacteria</taxon>
        <taxon>Bacillati</taxon>
        <taxon>Bacillota</taxon>
        <taxon>Clostridia</taxon>
        <taxon>Eubacteriales</taxon>
        <taxon>Acutalibacteraceae</taxon>
        <taxon>Caproiciproducens</taxon>
    </lineage>
</organism>
<keyword evidence="3" id="KW-1185">Reference proteome</keyword>
<feature type="chain" id="PRO_5045997852" description="ABC transporter substrate-binding protein" evidence="1">
    <location>
        <begin position="23"/>
        <end position="243"/>
    </location>
</feature>
<reference evidence="2 3" key="1">
    <citation type="submission" date="2022-11" db="EMBL/GenBank/DDBJ databases">
        <authorList>
            <person name="Caiyu Z."/>
        </authorList>
    </citation>
    <scope>NUCLEOTIDE SEQUENCE [LARGE SCALE GENOMIC DNA]</scope>
    <source>
        <strain evidence="2 3">YR-4</strain>
    </source>
</reference>
<sequence>MKIRKILVVCFLAFFAAAGCNAFGGEKAAAGPEAGGSSGLSRPVINVNENASKQKESEEAPDPKSRVSVKYYDAETDAAAYKMNGNVYMNLNDISRLFRTKITYEKTDNTVRIGDVARANAGYYMPDLSAYPNLDDVIGLPPYEIWTDGGVVDFTFVTKGVAFSDMMPQIDKALKADGFAAATKEEYTELTKTRREFRKGEIKNTYIKYKKEEQGFSQNAIQILDGGLNKNKIPVMIIQMGDV</sequence>
<dbReference type="PROSITE" id="PS51257">
    <property type="entry name" value="PROKAR_LIPOPROTEIN"/>
    <property type="match status" value="1"/>
</dbReference>